<dbReference type="InterPro" id="IPR032710">
    <property type="entry name" value="NTF2-like_dom_sf"/>
</dbReference>
<protein>
    <submittedName>
        <fullName evidence="2">Nuclear transport factor 2 family protein</fullName>
    </submittedName>
</protein>
<dbReference type="InterPro" id="IPR037401">
    <property type="entry name" value="SnoaL-like"/>
</dbReference>
<sequence length="150" mass="16792">MYHAAVERIARRNFERVNAHDYEPLLAGCAPDIHHRFGGDHALGGQRHDVEHLRAWFHRLARVCPTLQVRVTDVWVTGLPHRTTIVMRWDATQEMPDGSPYLNHGVHVITMRWLKVTAIDANEDSQAVDRALAVIAAHGVDEAAAAPITS</sequence>
<dbReference type="SUPFAM" id="SSF54427">
    <property type="entry name" value="NTF2-like"/>
    <property type="match status" value="1"/>
</dbReference>
<proteinExistence type="predicted"/>
<evidence type="ECO:0000259" key="1">
    <source>
        <dbReference type="Pfam" id="PF12680"/>
    </source>
</evidence>
<accession>A0ABU8RM29</accession>
<feature type="domain" description="SnoaL-like" evidence="1">
    <location>
        <begin position="11"/>
        <end position="117"/>
    </location>
</feature>
<comment type="caution">
    <text evidence="2">The sequence shown here is derived from an EMBL/GenBank/DDBJ whole genome shotgun (WGS) entry which is preliminary data.</text>
</comment>
<reference evidence="2 3" key="1">
    <citation type="journal article" date="2017" name="Int. J. Syst. Evol. Microbiol.">
        <title>Pseudokineococcus basanitobsidens sp. nov., isolated from volcanic rock.</title>
        <authorList>
            <person name="Lee D.W."/>
            <person name="Park M.Y."/>
            <person name="Kim J.J."/>
            <person name="Kim B.S."/>
        </authorList>
    </citation>
    <scope>NUCLEOTIDE SEQUENCE [LARGE SCALE GENOMIC DNA]</scope>
    <source>
        <strain evidence="2 3">DSM 103726</strain>
    </source>
</reference>
<evidence type="ECO:0000313" key="3">
    <source>
        <dbReference type="Proteomes" id="UP001387100"/>
    </source>
</evidence>
<dbReference type="Gene3D" id="3.10.450.50">
    <property type="match status" value="1"/>
</dbReference>
<evidence type="ECO:0000313" key="2">
    <source>
        <dbReference type="EMBL" id="MEJ5946136.1"/>
    </source>
</evidence>
<gene>
    <name evidence="2" type="ORF">WDZ17_12625</name>
</gene>
<keyword evidence="3" id="KW-1185">Reference proteome</keyword>
<name>A0ABU8RM29_9ACTN</name>
<organism evidence="2 3">
    <name type="scientific">Pseudokineococcus basanitobsidens</name>
    <dbReference type="NCBI Taxonomy" id="1926649"/>
    <lineage>
        <taxon>Bacteria</taxon>
        <taxon>Bacillati</taxon>
        <taxon>Actinomycetota</taxon>
        <taxon>Actinomycetes</taxon>
        <taxon>Kineosporiales</taxon>
        <taxon>Kineosporiaceae</taxon>
        <taxon>Pseudokineococcus</taxon>
    </lineage>
</organism>
<dbReference type="EMBL" id="JBBIAA010000016">
    <property type="protein sequence ID" value="MEJ5946136.1"/>
    <property type="molecule type" value="Genomic_DNA"/>
</dbReference>
<dbReference type="Pfam" id="PF12680">
    <property type="entry name" value="SnoaL_2"/>
    <property type="match status" value="1"/>
</dbReference>
<dbReference type="Proteomes" id="UP001387100">
    <property type="component" value="Unassembled WGS sequence"/>
</dbReference>